<evidence type="ECO:0000313" key="2">
    <source>
        <dbReference type="Proteomes" id="UP001610335"/>
    </source>
</evidence>
<sequence length="94" mass="10968">MTCKRTASNFLSIKSVCFGSRSRQWWHKGRCWKRRTLLESSPMSMAFNRLATFIALKCQDIQRSSDEYRQGRTLDISRILSPTLTTWMGCLTIN</sequence>
<proteinExistence type="predicted"/>
<accession>A0ABR4IPW3</accession>
<evidence type="ECO:0000313" key="1">
    <source>
        <dbReference type="EMBL" id="KAL2829794.1"/>
    </source>
</evidence>
<protein>
    <submittedName>
        <fullName evidence="1">Uncharacterized protein</fullName>
    </submittedName>
</protein>
<organism evidence="1 2">
    <name type="scientific">Aspergillus cavernicola</name>
    <dbReference type="NCBI Taxonomy" id="176166"/>
    <lineage>
        <taxon>Eukaryota</taxon>
        <taxon>Fungi</taxon>
        <taxon>Dikarya</taxon>
        <taxon>Ascomycota</taxon>
        <taxon>Pezizomycotina</taxon>
        <taxon>Eurotiomycetes</taxon>
        <taxon>Eurotiomycetidae</taxon>
        <taxon>Eurotiales</taxon>
        <taxon>Aspergillaceae</taxon>
        <taxon>Aspergillus</taxon>
        <taxon>Aspergillus subgen. Nidulantes</taxon>
    </lineage>
</organism>
<gene>
    <name evidence="1" type="ORF">BDW59DRAFT_142039</name>
</gene>
<comment type="caution">
    <text evidence="1">The sequence shown here is derived from an EMBL/GenBank/DDBJ whole genome shotgun (WGS) entry which is preliminary data.</text>
</comment>
<dbReference type="Proteomes" id="UP001610335">
    <property type="component" value="Unassembled WGS sequence"/>
</dbReference>
<keyword evidence="2" id="KW-1185">Reference proteome</keyword>
<reference evidence="1 2" key="1">
    <citation type="submission" date="2024-07" db="EMBL/GenBank/DDBJ databases">
        <title>Section-level genome sequencing and comparative genomics of Aspergillus sections Usti and Cavernicolus.</title>
        <authorList>
            <consortium name="Lawrence Berkeley National Laboratory"/>
            <person name="Nybo J.L."/>
            <person name="Vesth T.C."/>
            <person name="Theobald S."/>
            <person name="Frisvad J.C."/>
            <person name="Larsen T.O."/>
            <person name="Kjaerboelling I."/>
            <person name="Rothschild-Mancinelli K."/>
            <person name="Lyhne E.K."/>
            <person name="Kogle M.E."/>
            <person name="Barry K."/>
            <person name="Clum A."/>
            <person name="Na H."/>
            <person name="Ledsgaard L."/>
            <person name="Lin J."/>
            <person name="Lipzen A."/>
            <person name="Kuo A."/>
            <person name="Riley R."/>
            <person name="Mondo S."/>
            <person name="LaButti K."/>
            <person name="Haridas S."/>
            <person name="Pangalinan J."/>
            <person name="Salamov A.A."/>
            <person name="Simmons B.A."/>
            <person name="Magnuson J.K."/>
            <person name="Chen J."/>
            <person name="Drula E."/>
            <person name="Henrissat B."/>
            <person name="Wiebenga A."/>
            <person name="Lubbers R.J."/>
            <person name="Gomes A.C."/>
            <person name="Makela M.R."/>
            <person name="Stajich J."/>
            <person name="Grigoriev I.V."/>
            <person name="Mortensen U.H."/>
            <person name="De vries R.P."/>
            <person name="Baker S.E."/>
            <person name="Andersen M.R."/>
        </authorList>
    </citation>
    <scope>NUCLEOTIDE SEQUENCE [LARGE SCALE GENOMIC DNA]</scope>
    <source>
        <strain evidence="1 2">CBS 600.67</strain>
    </source>
</reference>
<dbReference type="EMBL" id="JBFXLS010000015">
    <property type="protein sequence ID" value="KAL2829794.1"/>
    <property type="molecule type" value="Genomic_DNA"/>
</dbReference>
<name>A0ABR4IPW3_9EURO</name>